<dbReference type="Proteomes" id="UP000247437">
    <property type="component" value="Unassembled WGS sequence"/>
</dbReference>
<protein>
    <submittedName>
        <fullName evidence="2">IclR family transcriptional regulator</fullName>
    </submittedName>
</protein>
<dbReference type="InterPro" id="IPR029016">
    <property type="entry name" value="GAF-like_dom_sf"/>
</dbReference>
<dbReference type="InterPro" id="IPR014757">
    <property type="entry name" value="Tscrpt_reg_IclR_C"/>
</dbReference>
<evidence type="ECO:0000313" key="2">
    <source>
        <dbReference type="EMBL" id="PYY67141.1"/>
    </source>
</evidence>
<sequence>VGTSAIAAVVRHPADGRVIGVLSIAGPSARMPGARLHELAPLLLAFTEELSAASLASELFN</sequence>
<feature type="domain" description="IclR-ED" evidence="1">
    <location>
        <begin position="1"/>
        <end position="56"/>
    </location>
</feature>
<dbReference type="EMBL" id="PDLL01000580">
    <property type="protein sequence ID" value="PYY67141.1"/>
    <property type="molecule type" value="Genomic_DNA"/>
</dbReference>
<evidence type="ECO:0000313" key="3">
    <source>
        <dbReference type="Proteomes" id="UP000247437"/>
    </source>
</evidence>
<accession>A0A2W0EP83</accession>
<reference evidence="2 3" key="1">
    <citation type="journal article" date="2018" name="Appl. Microbiol. Biotechnol.">
        <title>Characterization of the caprolactam degradation pathway in Pseudomonas jessenii using mass spectrometry-based proteomics.</title>
        <authorList>
            <person name="Otzen M."/>
            <person name="Palacio C."/>
            <person name="Janssen D.B."/>
        </authorList>
    </citation>
    <scope>NUCLEOTIDE SEQUENCE [LARGE SCALE GENOMIC DNA]</scope>
    <source>
        <strain evidence="2 3">GO3</strain>
    </source>
</reference>
<name>A0A2W0EP83_PSEJE</name>
<gene>
    <name evidence="2" type="ORF">CRX42_28620</name>
</gene>
<feature type="non-terminal residue" evidence="2">
    <location>
        <position position="1"/>
    </location>
</feature>
<proteinExistence type="predicted"/>
<evidence type="ECO:0000259" key="1">
    <source>
        <dbReference type="PROSITE" id="PS51078"/>
    </source>
</evidence>
<dbReference type="SUPFAM" id="SSF55781">
    <property type="entry name" value="GAF domain-like"/>
    <property type="match status" value="1"/>
</dbReference>
<comment type="caution">
    <text evidence="2">The sequence shown here is derived from an EMBL/GenBank/DDBJ whole genome shotgun (WGS) entry which is preliminary data.</text>
</comment>
<dbReference type="PROSITE" id="PS51078">
    <property type="entry name" value="ICLR_ED"/>
    <property type="match status" value="1"/>
</dbReference>
<dbReference type="AlphaFoldDB" id="A0A2W0EP83"/>
<organism evidence="2 3">
    <name type="scientific">Pseudomonas jessenii</name>
    <dbReference type="NCBI Taxonomy" id="77298"/>
    <lineage>
        <taxon>Bacteria</taxon>
        <taxon>Pseudomonadati</taxon>
        <taxon>Pseudomonadota</taxon>
        <taxon>Gammaproteobacteria</taxon>
        <taxon>Pseudomonadales</taxon>
        <taxon>Pseudomonadaceae</taxon>
        <taxon>Pseudomonas</taxon>
    </lineage>
</organism>
<dbReference type="Gene3D" id="3.30.450.40">
    <property type="match status" value="1"/>
</dbReference>